<evidence type="ECO:0000256" key="4">
    <source>
        <dbReference type="ARBA" id="ARBA00022692"/>
    </source>
</evidence>
<keyword evidence="11" id="KW-1185">Reference proteome</keyword>
<reference evidence="10 11" key="1">
    <citation type="submission" date="2024-02" db="EMBL/GenBank/DDBJ databases">
        <title>First report Erwinia aphidicola in onion in Chile.</title>
        <authorList>
            <person name="Valenzuela M."/>
            <person name="Pena M."/>
            <person name="Dutta B."/>
        </authorList>
    </citation>
    <scope>NUCLEOTIDE SEQUENCE [LARGE SCALE GENOMIC DNA]</scope>
    <source>
        <strain evidence="10 11">QCJ3A</strain>
    </source>
</reference>
<keyword evidence="4 8" id="KW-0812">Transmembrane</keyword>
<comment type="caution">
    <text evidence="10">The sequence shown here is derived from an EMBL/GenBank/DDBJ whole genome shotgun (WGS) entry which is preliminary data.</text>
</comment>
<feature type="transmembrane region" description="Helical" evidence="8">
    <location>
        <begin position="12"/>
        <end position="30"/>
    </location>
</feature>
<protein>
    <submittedName>
        <fullName evidence="10">GtrA family protein</fullName>
    </submittedName>
</protein>
<dbReference type="Proteomes" id="UP001306592">
    <property type="component" value="Unassembled WGS sequence"/>
</dbReference>
<feature type="transmembrane region" description="Helical" evidence="8">
    <location>
        <begin position="36"/>
        <end position="55"/>
    </location>
</feature>
<keyword evidence="6 8" id="KW-0472">Membrane</keyword>
<dbReference type="PANTHER" id="PTHR38459:SF1">
    <property type="entry name" value="PROPHAGE BACTOPRENOL-LINKED GLUCOSE TRANSLOCASE HOMOLOG"/>
    <property type="match status" value="1"/>
</dbReference>
<dbReference type="InterPro" id="IPR051401">
    <property type="entry name" value="GtrA_CellWall_Glycosyl"/>
</dbReference>
<keyword evidence="5 8" id="KW-1133">Transmembrane helix</keyword>
<dbReference type="PANTHER" id="PTHR38459">
    <property type="entry name" value="PROPHAGE BACTOPRENOL-LINKED GLUCOSE TRANSLOCASE HOMOLOG"/>
    <property type="match status" value="1"/>
</dbReference>
<evidence type="ECO:0000313" key="11">
    <source>
        <dbReference type="Proteomes" id="UP001306592"/>
    </source>
</evidence>
<organism evidence="10 11">
    <name type="scientific">Erwinia aphidicola</name>
    <dbReference type="NCBI Taxonomy" id="68334"/>
    <lineage>
        <taxon>Bacteria</taxon>
        <taxon>Pseudomonadati</taxon>
        <taxon>Pseudomonadota</taxon>
        <taxon>Gammaproteobacteria</taxon>
        <taxon>Enterobacterales</taxon>
        <taxon>Erwiniaceae</taxon>
        <taxon>Erwinia</taxon>
    </lineage>
</organism>
<evidence type="ECO:0000256" key="6">
    <source>
        <dbReference type="ARBA" id="ARBA00023136"/>
    </source>
</evidence>
<evidence type="ECO:0000256" key="1">
    <source>
        <dbReference type="ARBA" id="ARBA00004141"/>
    </source>
</evidence>
<comment type="function">
    <text evidence="7">Involved in O antigen modification. Involved in the translocation of bactoprenol-linked glucose across the cytoplasmic membrane.</text>
</comment>
<name>A0ABU8DLF9_ERWAP</name>
<dbReference type="InterPro" id="IPR016480">
    <property type="entry name" value="Glc_translocase_bactprenl-link"/>
</dbReference>
<feature type="domain" description="GtrA/DPMS transmembrane" evidence="9">
    <location>
        <begin position="7"/>
        <end position="111"/>
    </location>
</feature>
<evidence type="ECO:0000256" key="8">
    <source>
        <dbReference type="SAM" id="Phobius"/>
    </source>
</evidence>
<comment type="similarity">
    <text evidence="2">Belongs to the GtrA family.</text>
</comment>
<keyword evidence="3" id="KW-0813">Transport</keyword>
<sequence>MPITFIRYGLTGGLNTLVHWLVFFTGYSLFHFNQASANAVAFACAVTVSFFINARWTFSSPVSLKRYLLWVSFMAFFALFTGWCGDLLVLNPFLTLIIFSALSLVIGFFLPTVSFSGEDRNADISGGARVE</sequence>
<dbReference type="PIRSF" id="PIRSF006298">
    <property type="entry name" value="GtrA_prd"/>
    <property type="match status" value="1"/>
</dbReference>
<evidence type="ECO:0000256" key="7">
    <source>
        <dbReference type="ARBA" id="ARBA00025595"/>
    </source>
</evidence>
<evidence type="ECO:0000259" key="9">
    <source>
        <dbReference type="Pfam" id="PF04138"/>
    </source>
</evidence>
<accession>A0ABU8DLF9</accession>
<feature type="transmembrane region" description="Helical" evidence="8">
    <location>
        <begin position="89"/>
        <end position="110"/>
    </location>
</feature>
<evidence type="ECO:0000256" key="3">
    <source>
        <dbReference type="ARBA" id="ARBA00022448"/>
    </source>
</evidence>
<dbReference type="InterPro" id="IPR007267">
    <property type="entry name" value="GtrA_DPMS_TM"/>
</dbReference>
<proteinExistence type="inferred from homology"/>
<comment type="subcellular location">
    <subcellularLocation>
        <location evidence="1">Membrane</location>
        <topology evidence="1">Multi-pass membrane protein</topology>
    </subcellularLocation>
</comment>
<dbReference type="EMBL" id="JBANEI010000025">
    <property type="protein sequence ID" value="MEI2684341.1"/>
    <property type="molecule type" value="Genomic_DNA"/>
</dbReference>
<dbReference type="Pfam" id="PF04138">
    <property type="entry name" value="GtrA_DPMS_TM"/>
    <property type="match status" value="1"/>
</dbReference>
<evidence type="ECO:0000313" key="10">
    <source>
        <dbReference type="EMBL" id="MEI2684341.1"/>
    </source>
</evidence>
<gene>
    <name evidence="10" type="ORF">V8N49_22140</name>
</gene>
<dbReference type="RefSeq" id="WP_336204028.1">
    <property type="nucleotide sequence ID" value="NZ_JBANEI010000025.1"/>
</dbReference>
<feature type="transmembrane region" description="Helical" evidence="8">
    <location>
        <begin position="67"/>
        <end position="83"/>
    </location>
</feature>
<evidence type="ECO:0000256" key="5">
    <source>
        <dbReference type="ARBA" id="ARBA00022989"/>
    </source>
</evidence>
<evidence type="ECO:0000256" key="2">
    <source>
        <dbReference type="ARBA" id="ARBA00009399"/>
    </source>
</evidence>